<gene>
    <name evidence="9" type="ORF">BSTOLATCC_MIC44170</name>
</gene>
<dbReference type="Gene3D" id="1.25.40.10">
    <property type="entry name" value="Tetratricopeptide repeat domain"/>
    <property type="match status" value="2"/>
</dbReference>
<evidence type="ECO:0000256" key="4">
    <source>
        <dbReference type="ARBA" id="ARBA00022786"/>
    </source>
</evidence>
<dbReference type="Pfam" id="PF04049">
    <property type="entry name" value="ANAPC8"/>
    <property type="match status" value="1"/>
</dbReference>
<evidence type="ECO:0000256" key="1">
    <source>
        <dbReference type="ARBA" id="ARBA00022618"/>
    </source>
</evidence>
<dbReference type="InterPro" id="IPR011990">
    <property type="entry name" value="TPR-like_helical_dom_sf"/>
</dbReference>
<evidence type="ECO:0000313" key="10">
    <source>
        <dbReference type="Proteomes" id="UP001162131"/>
    </source>
</evidence>
<feature type="repeat" description="TPR" evidence="7">
    <location>
        <begin position="422"/>
        <end position="455"/>
    </location>
</feature>
<evidence type="ECO:0000256" key="3">
    <source>
        <dbReference type="ARBA" id="ARBA00022776"/>
    </source>
</evidence>
<dbReference type="Pfam" id="PF13414">
    <property type="entry name" value="TPR_11"/>
    <property type="match status" value="1"/>
</dbReference>
<dbReference type="GO" id="GO:0031145">
    <property type="term" value="P:anaphase-promoting complex-dependent catabolic process"/>
    <property type="evidence" value="ECO:0007669"/>
    <property type="project" value="TreeGrafter"/>
</dbReference>
<dbReference type="InterPro" id="IPR019734">
    <property type="entry name" value="TPR_rpt"/>
</dbReference>
<dbReference type="SUPFAM" id="SSF48452">
    <property type="entry name" value="TPR-like"/>
    <property type="match status" value="2"/>
</dbReference>
<accession>A0AAU9JHQ1</accession>
<name>A0AAU9JHQ1_9CILI</name>
<dbReference type="Proteomes" id="UP001162131">
    <property type="component" value="Unassembled WGS sequence"/>
</dbReference>
<keyword evidence="5 7" id="KW-0802">TPR repeat</keyword>
<comment type="caution">
    <text evidence="9">The sequence shown here is derived from an EMBL/GenBank/DDBJ whole genome shotgun (WGS) entry which is preliminary data.</text>
</comment>
<evidence type="ECO:0000256" key="7">
    <source>
        <dbReference type="PROSITE-ProRule" id="PRU00339"/>
    </source>
</evidence>
<dbReference type="GO" id="GO:0016567">
    <property type="term" value="P:protein ubiquitination"/>
    <property type="evidence" value="ECO:0007669"/>
    <property type="project" value="TreeGrafter"/>
</dbReference>
<feature type="repeat" description="TPR" evidence="7">
    <location>
        <begin position="252"/>
        <end position="285"/>
    </location>
</feature>
<evidence type="ECO:0000256" key="2">
    <source>
        <dbReference type="ARBA" id="ARBA00022737"/>
    </source>
</evidence>
<dbReference type="GO" id="GO:0051301">
    <property type="term" value="P:cell division"/>
    <property type="evidence" value="ECO:0007669"/>
    <property type="project" value="UniProtKB-KW"/>
</dbReference>
<feature type="domain" description="Cdc23" evidence="8">
    <location>
        <begin position="37"/>
        <end position="257"/>
    </location>
</feature>
<keyword evidence="1" id="KW-0132">Cell division</keyword>
<dbReference type="EMBL" id="CAJZBQ010000044">
    <property type="protein sequence ID" value="CAG9327537.1"/>
    <property type="molecule type" value="Genomic_DNA"/>
</dbReference>
<evidence type="ECO:0000256" key="6">
    <source>
        <dbReference type="ARBA" id="ARBA00023306"/>
    </source>
</evidence>
<keyword evidence="2" id="KW-0677">Repeat</keyword>
<proteinExistence type="predicted"/>
<evidence type="ECO:0000256" key="5">
    <source>
        <dbReference type="ARBA" id="ARBA00022803"/>
    </source>
</evidence>
<dbReference type="GO" id="GO:0005680">
    <property type="term" value="C:anaphase-promoting complex"/>
    <property type="evidence" value="ECO:0007669"/>
    <property type="project" value="InterPro"/>
</dbReference>
<dbReference type="SMART" id="SM00028">
    <property type="entry name" value="TPR"/>
    <property type="match status" value="7"/>
</dbReference>
<keyword evidence="10" id="KW-1185">Reference proteome</keyword>
<dbReference type="PANTHER" id="PTHR12558">
    <property type="entry name" value="CELL DIVISION CYCLE 16,23,27"/>
    <property type="match status" value="1"/>
</dbReference>
<keyword evidence="6" id="KW-0131">Cell cycle</keyword>
<evidence type="ECO:0000313" key="9">
    <source>
        <dbReference type="EMBL" id="CAG9327537.1"/>
    </source>
</evidence>
<evidence type="ECO:0000259" key="8">
    <source>
        <dbReference type="Pfam" id="PF04049"/>
    </source>
</evidence>
<feature type="repeat" description="TPR" evidence="7">
    <location>
        <begin position="320"/>
        <end position="353"/>
    </location>
</feature>
<dbReference type="PROSITE" id="PS50005">
    <property type="entry name" value="TPR"/>
    <property type="match status" value="4"/>
</dbReference>
<dbReference type="InterPro" id="IPR007192">
    <property type="entry name" value="APC8"/>
</dbReference>
<dbReference type="GO" id="GO:0045842">
    <property type="term" value="P:positive regulation of mitotic metaphase/anaphase transition"/>
    <property type="evidence" value="ECO:0007669"/>
    <property type="project" value="TreeGrafter"/>
</dbReference>
<keyword evidence="4" id="KW-0833">Ubl conjugation pathway</keyword>
<dbReference type="PANTHER" id="PTHR12558:SF10">
    <property type="entry name" value="CELL DIVISION CYCLE PROTEIN 23 HOMOLOG"/>
    <property type="match status" value="1"/>
</dbReference>
<keyword evidence="3" id="KW-0498">Mitosis</keyword>
<dbReference type="AlphaFoldDB" id="A0AAU9JHQ1"/>
<organism evidence="9 10">
    <name type="scientific">Blepharisma stoltei</name>
    <dbReference type="NCBI Taxonomy" id="1481888"/>
    <lineage>
        <taxon>Eukaryota</taxon>
        <taxon>Sar</taxon>
        <taxon>Alveolata</taxon>
        <taxon>Ciliophora</taxon>
        <taxon>Postciliodesmatophora</taxon>
        <taxon>Heterotrichea</taxon>
        <taxon>Heterotrichida</taxon>
        <taxon>Blepharismidae</taxon>
        <taxon>Blepharisma</taxon>
    </lineage>
</organism>
<protein>
    <recommendedName>
        <fullName evidence="8">Cdc23 domain-containing protein</fullName>
    </recommendedName>
</protein>
<sequence length="543" mass="63922">MSMAHEKPKVGGTETEASPFNKITEPAIPIADMTVARQELRYAISLLTSYRLHQAAKWAGELLLGNLVQFPPQAPYQDPIDASYDNLQLGRVLFDLKEYLKSASVLTEFAKPEFPQAFFLYNYALYMYGEFRKEEESIEEGKDVENRQLYTIETQLKPIDAMTSYLLGVVKKQRGDLETAKQLFIKSLNEFPVNWSAWQELSDICDIQSLSLIQNHWMKNFFIAQFYHKMQRSEESIDMFAVLAEKYFPSSSFLYAQIGNLFFLMDDYTNAISWFEQVEEVDPYRYEFMDVYSNILYVREEAGKLSYLAYRMYQNDKYRPETCFVLGNYYSLKNDHTRAMVYFKRATQLDKNYLPAWILMGHEYLEMQNVTKAIESYRTAIELDSKDYRAWYGLAETYEVSDMNLYAIYYYYKAILTRPQDSRLWVALGTCYEKMGKTNESTKCYEKAERLKDREGVVLHRLARLYNRLNMTEKAAKCFSESLARKDQENDTGEETIEAIMFLKQYYLSKNMHEEAANYARRLYDFGGAELDRATYHMRQTEL</sequence>
<feature type="repeat" description="TPR" evidence="7">
    <location>
        <begin position="354"/>
        <end position="387"/>
    </location>
</feature>
<dbReference type="Pfam" id="PF13181">
    <property type="entry name" value="TPR_8"/>
    <property type="match status" value="2"/>
</dbReference>
<reference evidence="9" key="1">
    <citation type="submission" date="2021-09" db="EMBL/GenBank/DDBJ databases">
        <authorList>
            <consortium name="AG Swart"/>
            <person name="Singh M."/>
            <person name="Singh A."/>
            <person name="Seah K."/>
            <person name="Emmerich C."/>
        </authorList>
    </citation>
    <scope>NUCLEOTIDE SEQUENCE</scope>
    <source>
        <strain evidence="9">ATCC30299</strain>
    </source>
</reference>